<gene>
    <name evidence="1" type="ORF">NLG97_g105</name>
</gene>
<comment type="caution">
    <text evidence="1">The sequence shown here is derived from an EMBL/GenBank/DDBJ whole genome shotgun (WGS) entry which is preliminary data.</text>
</comment>
<reference evidence="1" key="1">
    <citation type="submission" date="2022-07" db="EMBL/GenBank/DDBJ databases">
        <title>Genome Sequence of Lecanicillium saksenae.</title>
        <authorList>
            <person name="Buettner E."/>
        </authorList>
    </citation>
    <scope>NUCLEOTIDE SEQUENCE</scope>
    <source>
        <strain evidence="1">VT-O1</strain>
    </source>
</reference>
<protein>
    <submittedName>
        <fullName evidence="1">Uncharacterized protein</fullName>
    </submittedName>
</protein>
<dbReference type="EMBL" id="JANAKD010000003">
    <property type="protein sequence ID" value="KAJ3499710.1"/>
    <property type="molecule type" value="Genomic_DNA"/>
</dbReference>
<evidence type="ECO:0000313" key="2">
    <source>
        <dbReference type="Proteomes" id="UP001148737"/>
    </source>
</evidence>
<accession>A0ACC1R7G0</accession>
<name>A0ACC1R7G0_9HYPO</name>
<proteinExistence type="predicted"/>
<evidence type="ECO:0000313" key="1">
    <source>
        <dbReference type="EMBL" id="KAJ3499710.1"/>
    </source>
</evidence>
<sequence length="249" mass="27738">MQENILAQRASLFDSGKYSDLLIIGSRHYNAHKNIVFCYSTVLETASRFPRKAALRSVLHDTSDDDAIKGQRGSSDHGLGDSTSQKLPCMSPSLESVTARDRDTVDLRGEHPITVDCMMQFFYHTNYDTKAYPIHDPIDGSTKQHDLQIHSLVYKLAEVYAVDELKALALAKFKQALSGAVDAADFAAAAGEAYADMVESLDDLRQAVIKGLHHHRKVILQTEECKIVSYDAVRMQHSKKQGPQHYSTN</sequence>
<organism evidence="1 2">
    <name type="scientific">Lecanicillium saksenae</name>
    <dbReference type="NCBI Taxonomy" id="468837"/>
    <lineage>
        <taxon>Eukaryota</taxon>
        <taxon>Fungi</taxon>
        <taxon>Dikarya</taxon>
        <taxon>Ascomycota</taxon>
        <taxon>Pezizomycotina</taxon>
        <taxon>Sordariomycetes</taxon>
        <taxon>Hypocreomycetidae</taxon>
        <taxon>Hypocreales</taxon>
        <taxon>Cordycipitaceae</taxon>
        <taxon>Lecanicillium</taxon>
    </lineage>
</organism>
<keyword evidence="2" id="KW-1185">Reference proteome</keyword>
<dbReference type="Proteomes" id="UP001148737">
    <property type="component" value="Unassembled WGS sequence"/>
</dbReference>